<reference evidence="2 3" key="1">
    <citation type="submission" date="2016-10" db="EMBL/GenBank/DDBJ databases">
        <authorList>
            <person name="de Groot N.N."/>
        </authorList>
    </citation>
    <scope>NUCLEOTIDE SEQUENCE [LARGE SCALE GENOMIC DNA]</scope>
    <source>
        <strain evidence="2 3">DSM 12271</strain>
    </source>
</reference>
<proteinExistence type="predicted"/>
<evidence type="ECO:0000259" key="1">
    <source>
        <dbReference type="Pfam" id="PF18765"/>
    </source>
</evidence>
<keyword evidence="2" id="KW-0808">Transferase</keyword>
<dbReference type="InterPro" id="IPR041633">
    <property type="entry name" value="Polbeta"/>
</dbReference>
<dbReference type="EMBL" id="FOKI01000033">
    <property type="protein sequence ID" value="SFB35342.1"/>
    <property type="molecule type" value="Genomic_DNA"/>
</dbReference>
<dbReference type="Gene3D" id="3.30.460.10">
    <property type="entry name" value="Beta Polymerase, domain 2"/>
    <property type="match status" value="1"/>
</dbReference>
<dbReference type="Proteomes" id="UP000198619">
    <property type="component" value="Unassembled WGS sequence"/>
</dbReference>
<protein>
    <submittedName>
        <fullName evidence="2">Nucleotidyltransferase domain-containing protein</fullName>
    </submittedName>
</protein>
<organism evidence="2 3">
    <name type="scientific">Clostridium frigidicarnis</name>
    <dbReference type="NCBI Taxonomy" id="84698"/>
    <lineage>
        <taxon>Bacteria</taxon>
        <taxon>Bacillati</taxon>
        <taxon>Bacillota</taxon>
        <taxon>Clostridia</taxon>
        <taxon>Eubacteriales</taxon>
        <taxon>Clostridiaceae</taxon>
        <taxon>Clostridium</taxon>
    </lineage>
</organism>
<dbReference type="InterPro" id="IPR043519">
    <property type="entry name" value="NT_sf"/>
</dbReference>
<dbReference type="AlphaFoldDB" id="A0A1I1ACW4"/>
<evidence type="ECO:0000313" key="3">
    <source>
        <dbReference type="Proteomes" id="UP000198619"/>
    </source>
</evidence>
<keyword evidence="3" id="KW-1185">Reference proteome</keyword>
<dbReference type="STRING" id="84698.SAMN04488528_10333"/>
<dbReference type="SUPFAM" id="SSF81301">
    <property type="entry name" value="Nucleotidyltransferase"/>
    <property type="match status" value="1"/>
</dbReference>
<evidence type="ECO:0000313" key="2">
    <source>
        <dbReference type="EMBL" id="SFB35342.1"/>
    </source>
</evidence>
<accession>A0A1I1ACW4</accession>
<dbReference type="RefSeq" id="WP_242948445.1">
    <property type="nucleotide sequence ID" value="NZ_FOKI01000033.1"/>
</dbReference>
<dbReference type="Pfam" id="PF18765">
    <property type="entry name" value="Polbeta"/>
    <property type="match status" value="1"/>
</dbReference>
<dbReference type="GO" id="GO:0016740">
    <property type="term" value="F:transferase activity"/>
    <property type="evidence" value="ECO:0007669"/>
    <property type="project" value="UniProtKB-KW"/>
</dbReference>
<sequence length="128" mass="15527">MKKLKDLQIKVIDNIISLAIFGSYGTEYWRENSSDIDILVLMKKRNDVMDEFDLEDELIPIFQEYFSYDKIHLTFMNMRDFDTVFARQYLDSEYKLIIDELKEIDFRLYVFLEITNDKVKLEILENEK</sequence>
<name>A0A1I1ACW4_9CLOT</name>
<feature type="domain" description="Polymerase beta nucleotidyltransferase" evidence="1">
    <location>
        <begin position="13"/>
        <end position="92"/>
    </location>
</feature>
<gene>
    <name evidence="2" type="ORF">SAMN04488528_10333</name>
</gene>